<evidence type="ECO:0000313" key="2">
    <source>
        <dbReference type="EMBL" id="TFH90948.1"/>
    </source>
</evidence>
<keyword evidence="1" id="KW-1133">Transmembrane helix</keyword>
<accession>A0A4Y8WF58</accession>
<dbReference type="RefSeq" id="WP_134836126.1">
    <property type="nucleotide sequence ID" value="NZ_SATR01000021.1"/>
</dbReference>
<dbReference type="AlphaFoldDB" id="A0A4Y8WF58"/>
<dbReference type="Proteomes" id="UP000297753">
    <property type="component" value="Unassembled WGS sequence"/>
</dbReference>
<evidence type="ECO:0000313" key="3">
    <source>
        <dbReference type="Proteomes" id="UP000297753"/>
    </source>
</evidence>
<feature type="transmembrane region" description="Helical" evidence="1">
    <location>
        <begin position="12"/>
        <end position="36"/>
    </location>
</feature>
<name>A0A4Y8WF58_9VIBR</name>
<evidence type="ECO:0000256" key="1">
    <source>
        <dbReference type="SAM" id="Phobius"/>
    </source>
</evidence>
<organism evidence="2 3">
    <name type="scientific">Vibrio ouci</name>
    <dbReference type="NCBI Taxonomy" id="2499078"/>
    <lineage>
        <taxon>Bacteria</taxon>
        <taxon>Pseudomonadati</taxon>
        <taxon>Pseudomonadota</taxon>
        <taxon>Gammaproteobacteria</taxon>
        <taxon>Vibrionales</taxon>
        <taxon>Vibrionaceae</taxon>
        <taxon>Vibrio</taxon>
    </lineage>
</organism>
<dbReference type="EMBL" id="SATR01000021">
    <property type="protein sequence ID" value="TFH90948.1"/>
    <property type="molecule type" value="Genomic_DNA"/>
</dbReference>
<keyword evidence="1" id="KW-0472">Membrane</keyword>
<protein>
    <submittedName>
        <fullName evidence="2">Uncharacterized protein</fullName>
    </submittedName>
</protein>
<gene>
    <name evidence="2" type="ORF">ELS82_14565</name>
</gene>
<keyword evidence="1" id="KW-0812">Transmembrane</keyword>
<comment type="caution">
    <text evidence="2">The sequence shown here is derived from an EMBL/GenBank/DDBJ whole genome shotgun (WGS) entry which is preliminary data.</text>
</comment>
<feature type="transmembrane region" description="Helical" evidence="1">
    <location>
        <begin position="48"/>
        <end position="67"/>
    </location>
</feature>
<keyword evidence="3" id="KW-1185">Reference proteome</keyword>
<proteinExistence type="predicted"/>
<sequence>MIAQPTKKNFSMLLSFSNVALAVTALAMLVSVLISYPYADAFSLPQQIAAHISTIVIAAFLKVSYVLRCLAQYNLGLEVR</sequence>
<reference evidence="2 3" key="1">
    <citation type="submission" date="2019-01" db="EMBL/GenBank/DDBJ databases">
        <title>Vibrio BEI176 sp. nov, a marine bacterium isolated from China: eastern marignal seas.</title>
        <authorList>
            <person name="Li B."/>
        </authorList>
    </citation>
    <scope>NUCLEOTIDE SEQUENCE [LARGE SCALE GENOMIC DNA]</scope>
    <source>
        <strain evidence="2 3">BEI176</strain>
    </source>
</reference>
<dbReference type="OrthoDB" id="6305308at2"/>